<comment type="caution">
    <text evidence="9">The sequence shown here is derived from an EMBL/GenBank/DDBJ whole genome shotgun (WGS) entry which is preliminary data.</text>
</comment>
<evidence type="ECO:0000313" key="10">
    <source>
        <dbReference type="Proteomes" id="UP001265700"/>
    </source>
</evidence>
<reference evidence="9 10" key="1">
    <citation type="submission" date="2023-07" db="EMBL/GenBank/DDBJ databases">
        <title>Sorghum-associated microbial communities from plants grown in Nebraska, USA.</title>
        <authorList>
            <person name="Schachtman D."/>
        </authorList>
    </citation>
    <scope>NUCLEOTIDE SEQUENCE [LARGE SCALE GENOMIC DNA]</scope>
    <source>
        <strain evidence="9 10">4249</strain>
    </source>
</reference>
<dbReference type="NCBIfam" id="TIGR03025">
    <property type="entry name" value="EPS_sugtrans"/>
    <property type="match status" value="1"/>
</dbReference>
<sequence length="484" mass="54376">MALSSRPPRSILKRRSSISTAAQALLDAAAMMGLGYALIRFYIGGMNAPYTVLMLLLLVGMWVTYDQFGLYRSNSSHTRKAFSLFKAWTLVFAFLLMVGFATKQTEIFSRLLVGQWYVLGYLIQVVLHYSIRELQIRLLRRTVTPENVLIVGTGRLARYLHNKISNNPWLGQRVIGCLALPATDKTPSDNGFTRLHESSDFASLSDPGVVGQFDEMMAIIGQHDIDTVYFAIPLDASELIEGMYFSLLDKHVAVHWVPDIYSLLLVNHSVREIAGLPVLTLSETPLTGTRLLLKAIEDVLLSGLVLLLVSPLLLIIALAIKVDSAGPVFFRQARKGWSGKTFRIWKFRSMHVHQPDDGIVKQATRDDPRITRVGGFLRKTSLDELPQLINVLRGEMSLVGPRPHAVQHDMEYSQRINSYFARHNIKPGITGLAQVRGLRGETATIEQMQQRVEADIEYINNWSLWLDFTILLRTLGALTGKNVY</sequence>
<feature type="transmembrane region" description="Helical" evidence="7">
    <location>
        <begin position="49"/>
        <end position="71"/>
    </location>
</feature>
<dbReference type="NCBIfam" id="TIGR03023">
    <property type="entry name" value="WcaJ_sugtrans"/>
    <property type="match status" value="1"/>
</dbReference>
<dbReference type="Pfam" id="PF13727">
    <property type="entry name" value="CoA_binding_3"/>
    <property type="match status" value="1"/>
</dbReference>
<evidence type="ECO:0000259" key="8">
    <source>
        <dbReference type="Pfam" id="PF02397"/>
    </source>
</evidence>
<proteinExistence type="inferred from homology"/>
<evidence type="ECO:0000256" key="4">
    <source>
        <dbReference type="ARBA" id="ARBA00022692"/>
    </source>
</evidence>
<evidence type="ECO:0000256" key="6">
    <source>
        <dbReference type="ARBA" id="ARBA00023136"/>
    </source>
</evidence>
<comment type="similarity">
    <text evidence="2">Belongs to the bacterial sugar transferase family.</text>
</comment>
<evidence type="ECO:0000256" key="1">
    <source>
        <dbReference type="ARBA" id="ARBA00004141"/>
    </source>
</evidence>
<dbReference type="GO" id="GO:0016740">
    <property type="term" value="F:transferase activity"/>
    <property type="evidence" value="ECO:0007669"/>
    <property type="project" value="UniProtKB-KW"/>
</dbReference>
<feature type="transmembrane region" description="Helical" evidence="7">
    <location>
        <begin position="299"/>
        <end position="320"/>
    </location>
</feature>
<dbReference type="RefSeq" id="WP_310315178.1">
    <property type="nucleotide sequence ID" value="NZ_JAVDWU010000003.1"/>
</dbReference>
<feature type="transmembrane region" description="Helical" evidence="7">
    <location>
        <begin position="114"/>
        <end position="131"/>
    </location>
</feature>
<gene>
    <name evidence="9" type="ORF">J2W49_002032</name>
</gene>
<dbReference type="InterPro" id="IPR017475">
    <property type="entry name" value="EPS_sugar_tfrase"/>
</dbReference>
<dbReference type="InterPro" id="IPR017473">
    <property type="entry name" value="Undecaprenyl-P_gluc_Ptfrase"/>
</dbReference>
<keyword evidence="5 7" id="KW-1133">Transmembrane helix</keyword>
<evidence type="ECO:0000313" key="9">
    <source>
        <dbReference type="EMBL" id="MDR7150077.1"/>
    </source>
</evidence>
<keyword evidence="3 9" id="KW-0808">Transferase</keyword>
<feature type="transmembrane region" description="Helical" evidence="7">
    <location>
        <begin position="21"/>
        <end position="43"/>
    </location>
</feature>
<dbReference type="EMBL" id="JAVDWU010000003">
    <property type="protein sequence ID" value="MDR7150077.1"/>
    <property type="molecule type" value="Genomic_DNA"/>
</dbReference>
<dbReference type="Pfam" id="PF02397">
    <property type="entry name" value="Bac_transf"/>
    <property type="match status" value="1"/>
</dbReference>
<dbReference type="InterPro" id="IPR003362">
    <property type="entry name" value="Bact_transf"/>
</dbReference>
<comment type="subcellular location">
    <subcellularLocation>
        <location evidence="1">Membrane</location>
        <topology evidence="1">Multi-pass membrane protein</topology>
    </subcellularLocation>
</comment>
<keyword evidence="10" id="KW-1185">Reference proteome</keyword>
<dbReference type="PANTHER" id="PTHR30576:SF0">
    <property type="entry name" value="UNDECAPRENYL-PHOSPHATE N-ACETYLGALACTOSAMINYL 1-PHOSPHATE TRANSFERASE-RELATED"/>
    <property type="match status" value="1"/>
</dbReference>
<keyword evidence="6 7" id="KW-0472">Membrane</keyword>
<feature type="transmembrane region" description="Helical" evidence="7">
    <location>
        <begin position="83"/>
        <end position="102"/>
    </location>
</feature>
<dbReference type="Proteomes" id="UP001265700">
    <property type="component" value="Unassembled WGS sequence"/>
</dbReference>
<evidence type="ECO:0000256" key="2">
    <source>
        <dbReference type="ARBA" id="ARBA00006464"/>
    </source>
</evidence>
<accession>A0ABU1WMC9</accession>
<protein>
    <submittedName>
        <fullName evidence="9">Colanic acid biosynthesis UDP-glucose lipid carrier transferase</fullName>
    </submittedName>
</protein>
<organism evidence="9 10">
    <name type="scientific">Hydrogenophaga palleronii</name>
    <dbReference type="NCBI Taxonomy" id="65655"/>
    <lineage>
        <taxon>Bacteria</taxon>
        <taxon>Pseudomonadati</taxon>
        <taxon>Pseudomonadota</taxon>
        <taxon>Betaproteobacteria</taxon>
        <taxon>Burkholderiales</taxon>
        <taxon>Comamonadaceae</taxon>
        <taxon>Hydrogenophaga</taxon>
    </lineage>
</organism>
<dbReference type="PANTHER" id="PTHR30576">
    <property type="entry name" value="COLANIC BIOSYNTHESIS UDP-GLUCOSE LIPID CARRIER TRANSFERASE"/>
    <property type="match status" value="1"/>
</dbReference>
<evidence type="ECO:0000256" key="7">
    <source>
        <dbReference type="SAM" id="Phobius"/>
    </source>
</evidence>
<keyword evidence="4 7" id="KW-0812">Transmembrane</keyword>
<evidence type="ECO:0000256" key="3">
    <source>
        <dbReference type="ARBA" id="ARBA00022679"/>
    </source>
</evidence>
<feature type="domain" description="Bacterial sugar transferase" evidence="8">
    <location>
        <begin position="294"/>
        <end position="477"/>
    </location>
</feature>
<evidence type="ECO:0000256" key="5">
    <source>
        <dbReference type="ARBA" id="ARBA00022989"/>
    </source>
</evidence>
<name>A0ABU1WMC9_9BURK</name>
<dbReference type="Gene3D" id="3.40.50.720">
    <property type="entry name" value="NAD(P)-binding Rossmann-like Domain"/>
    <property type="match status" value="1"/>
</dbReference>